<name>A0A127I4A7_PSEAZ</name>
<gene>
    <name evidence="12" type="ORF">AYR47_25105</name>
</gene>
<dbReference type="KEGG" id="pazo:AYR47_25105"/>
<keyword evidence="3 10" id="KW-0813">Transport</keyword>
<evidence type="ECO:0000256" key="2">
    <source>
        <dbReference type="ARBA" id="ARBA00006175"/>
    </source>
</evidence>
<feature type="transmembrane region" description="Helical" evidence="11">
    <location>
        <begin position="85"/>
        <end position="107"/>
    </location>
</feature>
<dbReference type="InterPro" id="IPR022357">
    <property type="entry name" value="MIP_CS"/>
</dbReference>
<comment type="subcellular location">
    <subcellularLocation>
        <location evidence="1">Cell membrane</location>
        <topology evidence="1">Multi-pass membrane protein</topology>
    </subcellularLocation>
</comment>
<dbReference type="FunFam" id="1.20.1080.10:FF:000007">
    <property type="entry name" value="Aquaporin Z"/>
    <property type="match status" value="1"/>
</dbReference>
<organism evidence="12 13">
    <name type="scientific">Pseudomonas azotoformans</name>
    <dbReference type="NCBI Taxonomy" id="47878"/>
    <lineage>
        <taxon>Bacteria</taxon>
        <taxon>Pseudomonadati</taxon>
        <taxon>Pseudomonadota</taxon>
        <taxon>Gammaproteobacteria</taxon>
        <taxon>Pseudomonadales</taxon>
        <taxon>Pseudomonadaceae</taxon>
        <taxon>Pseudomonas</taxon>
    </lineage>
</organism>
<evidence type="ECO:0000313" key="13">
    <source>
        <dbReference type="Proteomes" id="UP000070516"/>
    </source>
</evidence>
<feature type="transmembrane region" description="Helical" evidence="11">
    <location>
        <begin position="135"/>
        <end position="156"/>
    </location>
</feature>
<dbReference type="PRINTS" id="PR00783">
    <property type="entry name" value="MINTRINSICP"/>
</dbReference>
<keyword evidence="9 11" id="KW-0472">Membrane</keyword>
<protein>
    <submittedName>
        <fullName evidence="12">Aquaporin Z</fullName>
    </submittedName>
</protein>
<evidence type="ECO:0000256" key="9">
    <source>
        <dbReference type="ARBA" id="ARBA00023136"/>
    </source>
</evidence>
<dbReference type="PANTHER" id="PTHR19139:SF199">
    <property type="entry name" value="MIP17260P"/>
    <property type="match status" value="1"/>
</dbReference>
<keyword evidence="5" id="KW-0997">Cell inner membrane</keyword>
<evidence type="ECO:0000256" key="10">
    <source>
        <dbReference type="RuleBase" id="RU000477"/>
    </source>
</evidence>
<dbReference type="GO" id="GO:0005886">
    <property type="term" value="C:plasma membrane"/>
    <property type="evidence" value="ECO:0007669"/>
    <property type="project" value="UniProtKB-SubCell"/>
</dbReference>
<feature type="transmembrane region" description="Helical" evidence="11">
    <location>
        <begin position="39"/>
        <end position="64"/>
    </location>
</feature>
<dbReference type="PROSITE" id="PS00221">
    <property type="entry name" value="MIP"/>
    <property type="match status" value="1"/>
</dbReference>
<dbReference type="SUPFAM" id="SSF81338">
    <property type="entry name" value="Aquaporin-like"/>
    <property type="match status" value="1"/>
</dbReference>
<dbReference type="InterPro" id="IPR034294">
    <property type="entry name" value="Aquaporin_transptr"/>
</dbReference>
<dbReference type="NCBIfam" id="NF003838">
    <property type="entry name" value="PRK05420.1"/>
    <property type="match status" value="1"/>
</dbReference>
<dbReference type="InterPro" id="IPR000425">
    <property type="entry name" value="MIP"/>
</dbReference>
<accession>A0A127I4A7</accession>
<keyword evidence="8 11" id="KW-1133">Transmembrane helix</keyword>
<feature type="transmembrane region" description="Helical" evidence="11">
    <location>
        <begin position="203"/>
        <end position="225"/>
    </location>
</feature>
<evidence type="ECO:0000256" key="5">
    <source>
        <dbReference type="ARBA" id="ARBA00022519"/>
    </source>
</evidence>
<evidence type="ECO:0000256" key="7">
    <source>
        <dbReference type="ARBA" id="ARBA00022737"/>
    </source>
</evidence>
<evidence type="ECO:0000256" key="11">
    <source>
        <dbReference type="SAM" id="Phobius"/>
    </source>
</evidence>
<keyword evidence="4" id="KW-1003">Cell membrane</keyword>
<evidence type="ECO:0000256" key="8">
    <source>
        <dbReference type="ARBA" id="ARBA00022989"/>
    </source>
</evidence>
<dbReference type="PROSITE" id="PS51257">
    <property type="entry name" value="PROKAR_LIPOPROTEIN"/>
    <property type="match status" value="1"/>
</dbReference>
<dbReference type="Gene3D" id="1.20.1080.10">
    <property type="entry name" value="Glycerol uptake facilitator protein"/>
    <property type="match status" value="1"/>
</dbReference>
<dbReference type="InterPro" id="IPR023271">
    <property type="entry name" value="Aquaporin-like"/>
</dbReference>
<dbReference type="GO" id="GO:0015250">
    <property type="term" value="F:water channel activity"/>
    <property type="evidence" value="ECO:0007669"/>
    <property type="project" value="TreeGrafter"/>
</dbReference>
<evidence type="ECO:0000256" key="1">
    <source>
        <dbReference type="ARBA" id="ARBA00004651"/>
    </source>
</evidence>
<comment type="similarity">
    <text evidence="2 10">Belongs to the MIP/aquaporin (TC 1.A.8) family.</text>
</comment>
<evidence type="ECO:0000256" key="3">
    <source>
        <dbReference type="ARBA" id="ARBA00022448"/>
    </source>
</evidence>
<proteinExistence type="inferred from homology"/>
<dbReference type="AlphaFoldDB" id="A0A127I4A7"/>
<dbReference type="EMBL" id="CP014546">
    <property type="protein sequence ID" value="AMN81391.1"/>
    <property type="molecule type" value="Genomic_DNA"/>
</dbReference>
<feature type="transmembrane region" description="Helical" evidence="11">
    <location>
        <begin position="12"/>
        <end position="33"/>
    </location>
</feature>
<dbReference type="Pfam" id="PF00230">
    <property type="entry name" value="MIP"/>
    <property type="match status" value="1"/>
</dbReference>
<reference evidence="12 13" key="1">
    <citation type="submission" date="2016-02" db="EMBL/GenBank/DDBJ databases">
        <title>Complete genome sequence of Pseudomonas azotoformans S4.</title>
        <authorList>
            <person name="Fang Y."/>
            <person name="Wu L."/>
            <person name="Feng G."/>
        </authorList>
    </citation>
    <scope>NUCLEOTIDE SEQUENCE [LARGE SCALE GENOMIC DNA]</scope>
    <source>
        <strain evidence="12 13">S4</strain>
    </source>
</reference>
<dbReference type="NCBIfam" id="TIGR00861">
    <property type="entry name" value="MIP"/>
    <property type="match status" value="1"/>
</dbReference>
<keyword evidence="7" id="KW-0677">Repeat</keyword>
<evidence type="ECO:0000313" key="12">
    <source>
        <dbReference type="EMBL" id="AMN81391.1"/>
    </source>
</evidence>
<feature type="transmembrane region" description="Helical" evidence="11">
    <location>
        <begin position="163"/>
        <end position="183"/>
    </location>
</feature>
<dbReference type="Proteomes" id="UP000070516">
    <property type="component" value="Chromosome"/>
</dbReference>
<sequence>MESIVQKRLTAEFIGTFWLTFGGCGSAILAAAFPELGIGFVGVSLAFGLTVLTMAYAVGGISGGHFNPAVTLGLWAGRRVAGGDVLPYIAAQVAGAMGAAAALYLIANGQPDFTVGGFAANGYGPLSPGHFDMKAALLAEFIATFFFLFIIMRVTAPGAVPGFAPIAIGLALALIHLVLIPVTNTSVNPARSTGPALFAGGEYLAQLWLFWLAPMVGGVMGALAARSLGEDDKKTPA</sequence>
<evidence type="ECO:0000256" key="4">
    <source>
        <dbReference type="ARBA" id="ARBA00022475"/>
    </source>
</evidence>
<evidence type="ECO:0000256" key="6">
    <source>
        <dbReference type="ARBA" id="ARBA00022692"/>
    </source>
</evidence>
<keyword evidence="6 10" id="KW-0812">Transmembrane</keyword>
<dbReference type="PANTHER" id="PTHR19139">
    <property type="entry name" value="AQUAPORIN TRANSPORTER"/>
    <property type="match status" value="1"/>
</dbReference>